<dbReference type="AlphaFoldDB" id="A0A6G3XQX5"/>
<feature type="non-terminal residue" evidence="4">
    <location>
        <position position="1"/>
    </location>
</feature>
<accession>A0A6G3XQX5</accession>
<proteinExistence type="predicted"/>
<dbReference type="EMBL" id="JAAGMN010008233">
    <property type="protein sequence ID" value="NEE19910.1"/>
    <property type="molecule type" value="Genomic_DNA"/>
</dbReference>
<reference evidence="4" key="1">
    <citation type="submission" date="2020-01" db="EMBL/GenBank/DDBJ databases">
        <title>Insect and environment-associated Actinomycetes.</title>
        <authorList>
            <person name="Currrie C."/>
            <person name="Chevrette M."/>
            <person name="Carlson C."/>
            <person name="Stubbendieck R."/>
            <person name="Wendt-Pienkowski E."/>
        </authorList>
    </citation>
    <scope>NUCLEOTIDE SEQUENCE</scope>
    <source>
        <strain evidence="4">SID7499</strain>
    </source>
</reference>
<dbReference type="Gene3D" id="3.30.70.3290">
    <property type="match status" value="1"/>
</dbReference>
<dbReference type="Gene3D" id="3.40.47.10">
    <property type="match status" value="1"/>
</dbReference>
<dbReference type="InterPro" id="IPR016039">
    <property type="entry name" value="Thiolase-like"/>
</dbReference>
<keyword evidence="1" id="KW-0596">Phosphopantetheine</keyword>
<feature type="domain" description="RhiE-like KS-MAT linker" evidence="3">
    <location>
        <begin position="48"/>
        <end position="117"/>
    </location>
</feature>
<keyword evidence="2" id="KW-0597">Phosphoprotein</keyword>
<dbReference type="GO" id="GO:0071770">
    <property type="term" value="P:DIM/DIP cell wall layer assembly"/>
    <property type="evidence" value="ECO:0007669"/>
    <property type="project" value="TreeGrafter"/>
</dbReference>
<dbReference type="PANTHER" id="PTHR43775:SF37">
    <property type="entry name" value="SI:DKEY-61P9.11"/>
    <property type="match status" value="1"/>
</dbReference>
<evidence type="ECO:0000313" key="4">
    <source>
        <dbReference type="EMBL" id="NEE19910.1"/>
    </source>
</evidence>
<dbReference type="GO" id="GO:0005886">
    <property type="term" value="C:plasma membrane"/>
    <property type="evidence" value="ECO:0007669"/>
    <property type="project" value="TreeGrafter"/>
</dbReference>
<gene>
    <name evidence="4" type="ORF">G3M58_77310</name>
</gene>
<dbReference type="GO" id="GO:0004312">
    <property type="term" value="F:fatty acid synthase activity"/>
    <property type="evidence" value="ECO:0007669"/>
    <property type="project" value="TreeGrafter"/>
</dbReference>
<feature type="non-terminal residue" evidence="4">
    <location>
        <position position="197"/>
    </location>
</feature>
<evidence type="ECO:0000259" key="3">
    <source>
        <dbReference type="Pfam" id="PF22336"/>
    </source>
</evidence>
<sequence length="197" mass="21291">PWESARPRVTAVSSFGAGGSNAHVIIEEYVADAAPAERSADDGEQLVVLSARTPEGLRHSAARLAAFLEREEAHGRTVRLADLAFTLRSGREAMKERLAVTVFSVPELRRALRAFAETGDGTVVPGLHRGSTGQDRGAAAGIWADDDDLRELLAERWGREGKYGKLAALWADGMDLDWRALPGAVPPPRRISLPTYP</sequence>
<dbReference type="Pfam" id="PF22336">
    <property type="entry name" value="RhiE-like_linker"/>
    <property type="match status" value="1"/>
</dbReference>
<evidence type="ECO:0000256" key="2">
    <source>
        <dbReference type="ARBA" id="ARBA00022553"/>
    </source>
</evidence>
<evidence type="ECO:0000256" key="1">
    <source>
        <dbReference type="ARBA" id="ARBA00022450"/>
    </source>
</evidence>
<dbReference type="PANTHER" id="PTHR43775">
    <property type="entry name" value="FATTY ACID SYNTHASE"/>
    <property type="match status" value="1"/>
</dbReference>
<dbReference type="InterPro" id="IPR050091">
    <property type="entry name" value="PKS_NRPS_Biosynth_Enz"/>
</dbReference>
<protein>
    <recommendedName>
        <fullName evidence="3">RhiE-like KS-MAT linker domain-containing protein</fullName>
    </recommendedName>
</protein>
<name>A0A6G3XQX5_9ACTN</name>
<dbReference type="InterPro" id="IPR054514">
    <property type="entry name" value="RhiE-like_linker"/>
</dbReference>
<comment type="caution">
    <text evidence="4">The sequence shown here is derived from an EMBL/GenBank/DDBJ whole genome shotgun (WGS) entry which is preliminary data.</text>
</comment>
<dbReference type="GO" id="GO:0005737">
    <property type="term" value="C:cytoplasm"/>
    <property type="evidence" value="ECO:0007669"/>
    <property type="project" value="TreeGrafter"/>
</dbReference>
<organism evidence="4">
    <name type="scientific">Streptomyces sp. SID7499</name>
    <dbReference type="NCBI Taxonomy" id="2706086"/>
    <lineage>
        <taxon>Bacteria</taxon>
        <taxon>Bacillati</taxon>
        <taxon>Actinomycetota</taxon>
        <taxon>Actinomycetes</taxon>
        <taxon>Kitasatosporales</taxon>
        <taxon>Streptomycetaceae</taxon>
        <taxon>Streptomyces</taxon>
    </lineage>
</organism>
<dbReference type="GO" id="GO:0006633">
    <property type="term" value="P:fatty acid biosynthetic process"/>
    <property type="evidence" value="ECO:0007669"/>
    <property type="project" value="TreeGrafter"/>
</dbReference>